<evidence type="ECO:0000256" key="7">
    <source>
        <dbReference type="ARBA" id="ARBA00023306"/>
    </source>
</evidence>
<dbReference type="GO" id="GO:0006281">
    <property type="term" value="P:DNA repair"/>
    <property type="evidence" value="ECO:0007669"/>
    <property type="project" value="InterPro"/>
</dbReference>
<keyword evidence="10" id="KW-1185">Reference proteome</keyword>
<dbReference type="Proteomes" id="UP000593562">
    <property type="component" value="Unassembled WGS sequence"/>
</dbReference>
<dbReference type="PANTHER" id="PTHR12172:SF1">
    <property type="entry name" value="P-LOOP CONTAINING NUCLEOSIDE TRIPHOSPHATE HYDROLASES SUPERFAMILY PROTEIN"/>
    <property type="match status" value="1"/>
</dbReference>
<feature type="compositionally biased region" description="Basic and acidic residues" evidence="8">
    <location>
        <begin position="47"/>
        <end position="64"/>
    </location>
</feature>
<dbReference type="GO" id="GO:0003689">
    <property type="term" value="F:DNA clamp loader activity"/>
    <property type="evidence" value="ECO:0007669"/>
    <property type="project" value="TreeGrafter"/>
</dbReference>
<dbReference type="GO" id="GO:0005524">
    <property type="term" value="F:ATP binding"/>
    <property type="evidence" value="ECO:0007669"/>
    <property type="project" value="UniProtKB-KW"/>
</dbReference>
<evidence type="ECO:0000256" key="6">
    <source>
        <dbReference type="ARBA" id="ARBA00023242"/>
    </source>
</evidence>
<dbReference type="GO" id="GO:0003682">
    <property type="term" value="F:chromatin binding"/>
    <property type="evidence" value="ECO:0007669"/>
    <property type="project" value="TreeGrafter"/>
</dbReference>
<evidence type="ECO:0000256" key="3">
    <source>
        <dbReference type="ARBA" id="ARBA00022741"/>
    </source>
</evidence>
<comment type="caution">
    <text evidence="9">The sequence shown here is derived from an EMBL/GenBank/DDBJ whole genome shotgun (WGS) entry which is preliminary data.</text>
</comment>
<organism evidence="9 10">
    <name type="scientific">Tripterygium wilfordii</name>
    <name type="common">Thunder God vine</name>
    <dbReference type="NCBI Taxonomy" id="458696"/>
    <lineage>
        <taxon>Eukaryota</taxon>
        <taxon>Viridiplantae</taxon>
        <taxon>Streptophyta</taxon>
        <taxon>Embryophyta</taxon>
        <taxon>Tracheophyta</taxon>
        <taxon>Spermatophyta</taxon>
        <taxon>Magnoliopsida</taxon>
        <taxon>eudicotyledons</taxon>
        <taxon>Gunneridae</taxon>
        <taxon>Pentapetalae</taxon>
        <taxon>rosids</taxon>
        <taxon>fabids</taxon>
        <taxon>Celastrales</taxon>
        <taxon>Celastraceae</taxon>
        <taxon>Tripterygium</taxon>
    </lineage>
</organism>
<evidence type="ECO:0000313" key="9">
    <source>
        <dbReference type="EMBL" id="KAF5746841.1"/>
    </source>
</evidence>
<dbReference type="EMBL" id="JAAARO010000006">
    <property type="protein sequence ID" value="KAF5746841.1"/>
    <property type="molecule type" value="Genomic_DNA"/>
</dbReference>
<keyword evidence="3" id="KW-0547">Nucleotide-binding</keyword>
<keyword evidence="7" id="KW-0131">Cell cycle</keyword>
<evidence type="ECO:0000313" key="10">
    <source>
        <dbReference type="Proteomes" id="UP000593562"/>
    </source>
</evidence>
<comment type="similarity">
    <text evidence="2">Belongs to the rad17/RAD24 family.</text>
</comment>
<keyword evidence="6" id="KW-0539">Nucleus</keyword>
<dbReference type="InterPro" id="IPR004582">
    <property type="entry name" value="Checkpoint_prot_Rad17_Rad24"/>
</dbReference>
<accession>A0A7J7DKI0</accession>
<gene>
    <name evidence="9" type="ORF">HS088_TW06G01016</name>
</gene>
<protein>
    <submittedName>
        <fullName evidence="9">Uncharacterized protein</fullName>
    </submittedName>
</protein>
<evidence type="ECO:0000256" key="1">
    <source>
        <dbReference type="ARBA" id="ARBA00004123"/>
    </source>
</evidence>
<feature type="region of interest" description="Disordered" evidence="8">
    <location>
        <begin position="1"/>
        <end position="136"/>
    </location>
</feature>
<dbReference type="GO" id="GO:0033314">
    <property type="term" value="P:mitotic DNA replication checkpoint signaling"/>
    <property type="evidence" value="ECO:0007669"/>
    <property type="project" value="TreeGrafter"/>
</dbReference>
<sequence>MLPDYNGDESAVRGELPAVENATDELRQPERRSVRRRLVQSTLLPHKPQENEVIDDHKGHKDCNADDQGAEDNDFIGSQGKKQKKRKGKATSPTKASKKPKEKDPAGTPKKNVKSNGKVLATPIEIADGSPQPMPNLRLEEKMTAEENSRMFSGRKIHPFFSSWKVGKRCEESNKEERNDNRLTIGPIHVFYKVQGDDVSFDWRNWSFCEKSSISTTYDRKGESASILEAPVDSLQIDQLSTFALPSGASAPQDKAPLDQCLIQLDDTCETTLTISAMPANELVGCCLFVKGAEMDHMKQEVGLFSSHADGVKELDARISKYFQERMMSYYISASHQPDGHIWADKYQPKRAIEVCGNEESVKFLSEWLRLWRERDHKPTKDSIGGDESDIEDNYDDWYPSDSSSGNINGAWRRISS</sequence>
<dbReference type="InParanoid" id="A0A7J7DKI0"/>
<keyword evidence="4" id="KW-0227">DNA damage</keyword>
<dbReference type="InterPro" id="IPR027417">
    <property type="entry name" value="P-loop_NTPase"/>
</dbReference>
<dbReference type="GO" id="GO:0000077">
    <property type="term" value="P:DNA damage checkpoint signaling"/>
    <property type="evidence" value="ECO:0007669"/>
    <property type="project" value="TreeGrafter"/>
</dbReference>
<proteinExistence type="inferred from homology"/>
<dbReference type="PANTHER" id="PTHR12172">
    <property type="entry name" value="CELL CYCLE CHECKPOINT PROTEIN RAD17"/>
    <property type="match status" value="1"/>
</dbReference>
<feature type="compositionally biased region" description="Acidic residues" evidence="8">
    <location>
        <begin position="385"/>
        <end position="396"/>
    </location>
</feature>
<evidence type="ECO:0000256" key="2">
    <source>
        <dbReference type="ARBA" id="ARBA00006168"/>
    </source>
</evidence>
<keyword evidence="5" id="KW-0067">ATP-binding</keyword>
<reference evidence="9 10" key="1">
    <citation type="journal article" date="2020" name="Nat. Commun.">
        <title>Genome of Tripterygium wilfordii and identification of cytochrome P450 involved in triptolide biosynthesis.</title>
        <authorList>
            <person name="Tu L."/>
            <person name="Su P."/>
            <person name="Zhang Z."/>
            <person name="Gao L."/>
            <person name="Wang J."/>
            <person name="Hu T."/>
            <person name="Zhou J."/>
            <person name="Zhang Y."/>
            <person name="Zhao Y."/>
            <person name="Liu Y."/>
            <person name="Song Y."/>
            <person name="Tong Y."/>
            <person name="Lu Y."/>
            <person name="Yang J."/>
            <person name="Xu C."/>
            <person name="Jia M."/>
            <person name="Peters R.J."/>
            <person name="Huang L."/>
            <person name="Gao W."/>
        </authorList>
    </citation>
    <scope>NUCLEOTIDE SEQUENCE [LARGE SCALE GENOMIC DNA]</scope>
    <source>
        <strain evidence="10">cv. XIE 37</strain>
        <tissue evidence="9">Leaf</tissue>
    </source>
</reference>
<feature type="region of interest" description="Disordered" evidence="8">
    <location>
        <begin position="378"/>
        <end position="417"/>
    </location>
</feature>
<evidence type="ECO:0000256" key="8">
    <source>
        <dbReference type="SAM" id="MobiDB-lite"/>
    </source>
</evidence>
<evidence type="ECO:0000256" key="4">
    <source>
        <dbReference type="ARBA" id="ARBA00022763"/>
    </source>
</evidence>
<comment type="subcellular location">
    <subcellularLocation>
        <location evidence="1">Nucleus</location>
    </subcellularLocation>
</comment>
<dbReference type="Gene3D" id="3.40.50.300">
    <property type="entry name" value="P-loop containing nucleotide triphosphate hydrolases"/>
    <property type="match status" value="1"/>
</dbReference>
<dbReference type="AlphaFoldDB" id="A0A7J7DKI0"/>
<dbReference type="GO" id="GO:0005634">
    <property type="term" value="C:nucleus"/>
    <property type="evidence" value="ECO:0007669"/>
    <property type="project" value="UniProtKB-SubCell"/>
</dbReference>
<evidence type="ECO:0000256" key="5">
    <source>
        <dbReference type="ARBA" id="ARBA00022840"/>
    </source>
</evidence>
<name>A0A7J7DKI0_TRIWF</name>